<dbReference type="SUPFAM" id="SSF90229">
    <property type="entry name" value="CCCH zinc finger"/>
    <property type="match status" value="2"/>
</dbReference>
<accession>A0A9P8TJJ2</accession>
<dbReference type="EMBL" id="JAEUBG010004553">
    <property type="protein sequence ID" value="KAH3681181.1"/>
    <property type="molecule type" value="Genomic_DNA"/>
</dbReference>
<feature type="domain" description="C3H1-type" evidence="5">
    <location>
        <begin position="195"/>
        <end position="222"/>
    </location>
</feature>
<protein>
    <recommendedName>
        <fullName evidence="5">C3H1-type domain-containing protein</fullName>
    </recommendedName>
</protein>
<dbReference type="AlphaFoldDB" id="A0A9P8TJJ2"/>
<evidence type="ECO:0000256" key="4">
    <source>
        <dbReference type="PROSITE-ProRule" id="PRU00723"/>
    </source>
</evidence>
<feature type="domain" description="C3H1-type" evidence="5">
    <location>
        <begin position="249"/>
        <end position="275"/>
    </location>
</feature>
<dbReference type="InterPro" id="IPR000571">
    <property type="entry name" value="Znf_CCCH"/>
</dbReference>
<evidence type="ECO:0000313" key="7">
    <source>
        <dbReference type="Proteomes" id="UP000774326"/>
    </source>
</evidence>
<evidence type="ECO:0000256" key="2">
    <source>
        <dbReference type="ARBA" id="ARBA00022771"/>
    </source>
</evidence>
<evidence type="ECO:0000313" key="6">
    <source>
        <dbReference type="EMBL" id="KAH3681181.1"/>
    </source>
</evidence>
<evidence type="ECO:0000256" key="1">
    <source>
        <dbReference type="ARBA" id="ARBA00022723"/>
    </source>
</evidence>
<feature type="domain" description="C3H1-type" evidence="5">
    <location>
        <begin position="226"/>
        <end position="248"/>
    </location>
</feature>
<feature type="domain" description="C3H1-type" evidence="5">
    <location>
        <begin position="276"/>
        <end position="304"/>
    </location>
</feature>
<feature type="zinc finger region" description="C3H1-type" evidence="4">
    <location>
        <begin position="276"/>
        <end position="304"/>
    </location>
</feature>
<dbReference type="Pfam" id="PF14608">
    <property type="entry name" value="zf-CCCH_2"/>
    <property type="match status" value="3"/>
</dbReference>
<dbReference type="GO" id="GO:0005634">
    <property type="term" value="C:nucleus"/>
    <property type="evidence" value="ECO:0007669"/>
    <property type="project" value="TreeGrafter"/>
</dbReference>
<organism evidence="6 7">
    <name type="scientific">Wickerhamomyces pijperi</name>
    <name type="common">Yeast</name>
    <name type="synonym">Pichia pijperi</name>
    <dbReference type="NCBI Taxonomy" id="599730"/>
    <lineage>
        <taxon>Eukaryota</taxon>
        <taxon>Fungi</taxon>
        <taxon>Dikarya</taxon>
        <taxon>Ascomycota</taxon>
        <taxon>Saccharomycotina</taxon>
        <taxon>Saccharomycetes</taxon>
        <taxon>Phaffomycetales</taxon>
        <taxon>Wickerhamomycetaceae</taxon>
        <taxon>Wickerhamomyces</taxon>
    </lineage>
</organism>
<evidence type="ECO:0000259" key="5">
    <source>
        <dbReference type="PROSITE" id="PS50103"/>
    </source>
</evidence>
<sequence length="409" mass="46927">MSDMNLLEEIANLRNSIKQYKNSPKGIIANAQPYRSARGFSSRGKRGRPMITNRTLIINNNTTTTGTQNPEFVSTVSTGARKLINRNIYEKELQTKNLTKEEKMEALQRARQKNLLKKMQTRISKNQVRLDLVDRCMISGHLYAISRFGAKLVPLSLLSEEEQAQQVENSLTEWNGNIYKRDKLGNLKMQGVKVFLKEQCRYFQKTGECSRQDTCRYFHNPAKVAICKNFMLRGSCLKEDCKFTHEVNEHNVPHCTFFLKGTCKNEECQYLHVKPEYNQLVCRPFAIGGYCLRGKTCPFIHDFQCPDYQISKTCPRGKNCKLAHRVDADTTDARIAINTLDPKVFQLPDLTNATSEGNIDPRIKREEIVEEEMYYDSDEEDADIDMNALDDDSVISENGLNSNKDFISI</sequence>
<reference evidence="6" key="2">
    <citation type="submission" date="2021-01" db="EMBL/GenBank/DDBJ databases">
        <authorList>
            <person name="Schikora-Tamarit M.A."/>
        </authorList>
    </citation>
    <scope>NUCLEOTIDE SEQUENCE</scope>
    <source>
        <strain evidence="6">CBS2887</strain>
    </source>
</reference>
<comment type="caution">
    <text evidence="6">The sequence shown here is derived from an EMBL/GenBank/DDBJ whole genome shotgun (WGS) entry which is preliminary data.</text>
</comment>
<keyword evidence="3 4" id="KW-0862">Zinc</keyword>
<keyword evidence="7" id="KW-1185">Reference proteome</keyword>
<feature type="zinc finger region" description="C3H1-type" evidence="4">
    <location>
        <begin position="249"/>
        <end position="275"/>
    </location>
</feature>
<dbReference type="InterPro" id="IPR036855">
    <property type="entry name" value="Znf_CCCH_sf"/>
</dbReference>
<keyword evidence="1 4" id="KW-0479">Metal-binding</keyword>
<feature type="zinc finger region" description="C3H1-type" evidence="4">
    <location>
        <begin position="195"/>
        <end position="222"/>
    </location>
</feature>
<feature type="zinc finger region" description="C3H1-type" evidence="4">
    <location>
        <begin position="305"/>
        <end position="327"/>
    </location>
</feature>
<evidence type="ECO:0000256" key="3">
    <source>
        <dbReference type="ARBA" id="ARBA00022833"/>
    </source>
</evidence>
<gene>
    <name evidence="6" type="ORF">WICPIJ_007876</name>
</gene>
<dbReference type="PANTHER" id="PTHR46156:SF1">
    <property type="entry name" value="ZINC FINGER CCCH DOMAIN-CONTAINING PROTEIN 3"/>
    <property type="match status" value="1"/>
</dbReference>
<keyword evidence="2 4" id="KW-0863">Zinc-finger</keyword>
<reference evidence="6" key="1">
    <citation type="journal article" date="2021" name="Open Biol.">
        <title>Shared evolutionary footprints suggest mitochondrial oxidative damage underlies multiple complex I losses in fungi.</title>
        <authorList>
            <person name="Schikora-Tamarit M.A."/>
            <person name="Marcet-Houben M."/>
            <person name="Nosek J."/>
            <person name="Gabaldon T."/>
        </authorList>
    </citation>
    <scope>NUCLEOTIDE SEQUENCE</scope>
    <source>
        <strain evidence="6">CBS2887</strain>
    </source>
</reference>
<dbReference type="OrthoDB" id="410307at2759"/>
<feature type="zinc finger region" description="C3H1-type" evidence="4">
    <location>
        <begin position="226"/>
        <end position="248"/>
    </location>
</feature>
<name>A0A9P8TJJ2_WICPI</name>
<proteinExistence type="predicted"/>
<dbReference type="Proteomes" id="UP000774326">
    <property type="component" value="Unassembled WGS sequence"/>
</dbReference>
<dbReference type="Gene3D" id="4.10.1000.10">
    <property type="entry name" value="Zinc finger, CCCH-type"/>
    <property type="match status" value="2"/>
</dbReference>
<dbReference type="Pfam" id="PF00642">
    <property type="entry name" value="zf-CCCH"/>
    <property type="match status" value="1"/>
</dbReference>
<dbReference type="GO" id="GO:0008270">
    <property type="term" value="F:zinc ion binding"/>
    <property type="evidence" value="ECO:0007669"/>
    <property type="project" value="UniProtKB-KW"/>
</dbReference>
<dbReference type="PROSITE" id="PS50103">
    <property type="entry name" value="ZF_C3H1"/>
    <property type="match status" value="5"/>
</dbReference>
<feature type="domain" description="C3H1-type" evidence="5">
    <location>
        <begin position="305"/>
        <end position="327"/>
    </location>
</feature>
<dbReference type="PANTHER" id="PTHR46156">
    <property type="entry name" value="CCCH ZINGC FINGER"/>
    <property type="match status" value="1"/>
</dbReference>
<dbReference type="SMART" id="SM00356">
    <property type="entry name" value="ZnF_C3H1"/>
    <property type="match status" value="5"/>
</dbReference>